<evidence type="ECO:0000259" key="3">
    <source>
        <dbReference type="Pfam" id="PF25583"/>
    </source>
</evidence>
<dbReference type="InterPro" id="IPR026881">
    <property type="entry name" value="WYL_dom"/>
</dbReference>
<feature type="domain" description="WYL" evidence="2">
    <location>
        <begin position="149"/>
        <end position="213"/>
    </location>
</feature>
<feature type="region of interest" description="Disordered" evidence="1">
    <location>
        <begin position="240"/>
        <end position="274"/>
    </location>
</feature>
<dbReference type="InterPro" id="IPR051534">
    <property type="entry name" value="CBASS_pafABC_assoc_protein"/>
</dbReference>
<evidence type="ECO:0000256" key="1">
    <source>
        <dbReference type="SAM" id="MobiDB-lite"/>
    </source>
</evidence>
<sequence>MPPQPTARAERLVNLVLALLSTRQFLSADRIRTTVAGYEDATTDEAFYRMLERDKAELRELGVPLETGRQSVFDTVEGYRIARGDYELAAIDLAPDEATAVALAARLWDSPQLAGAARTAVTKLRAAGVEVDPTAASEVQPRVRTTDPAFAPLLAAARAGRAVTFHHRGHPAAPARVRTVEPWGVVSYRGRWYLVGHDRDREDVRCFRISRIEGEVTPIGARGTVTRPEGVDLVDLVARSAGPPPPSGTARVRLSPGRAAGLRRAGRPDPQGDPDVVELDLARLDALARWIAGYGPDAVVLEPPELREAVVVTLKAGLAADHAVAGAAGGAP</sequence>
<evidence type="ECO:0000313" key="5">
    <source>
        <dbReference type="Proteomes" id="UP001231924"/>
    </source>
</evidence>
<feature type="compositionally biased region" description="Low complexity" evidence="1">
    <location>
        <begin position="253"/>
        <end position="263"/>
    </location>
</feature>
<accession>A0ABT7MBY2</accession>
<dbReference type="PROSITE" id="PS52050">
    <property type="entry name" value="WYL"/>
    <property type="match status" value="1"/>
</dbReference>
<dbReference type="RefSeq" id="WP_286054694.1">
    <property type="nucleotide sequence ID" value="NZ_JASVWF010000004.1"/>
</dbReference>
<dbReference type="PANTHER" id="PTHR34580:SF3">
    <property type="entry name" value="PROTEIN PAFB"/>
    <property type="match status" value="1"/>
</dbReference>
<comment type="caution">
    <text evidence="4">The sequence shown here is derived from an EMBL/GenBank/DDBJ whole genome shotgun (WGS) entry which is preliminary data.</text>
</comment>
<gene>
    <name evidence="4" type="ORF">QRT03_19570</name>
</gene>
<dbReference type="Pfam" id="PF13280">
    <property type="entry name" value="WYL"/>
    <property type="match status" value="1"/>
</dbReference>
<evidence type="ECO:0000259" key="2">
    <source>
        <dbReference type="Pfam" id="PF13280"/>
    </source>
</evidence>
<dbReference type="Pfam" id="PF25583">
    <property type="entry name" value="WCX"/>
    <property type="match status" value="1"/>
</dbReference>
<proteinExistence type="predicted"/>
<reference evidence="4 5" key="1">
    <citation type="submission" date="2023-06" db="EMBL/GenBank/DDBJ databases">
        <title>Actinomycetospora Odt1-22.</title>
        <authorList>
            <person name="Supong K."/>
        </authorList>
    </citation>
    <scope>NUCLEOTIDE SEQUENCE [LARGE SCALE GENOMIC DNA]</scope>
    <source>
        <strain evidence="4 5">Odt1-22</strain>
    </source>
</reference>
<keyword evidence="5" id="KW-1185">Reference proteome</keyword>
<dbReference type="InterPro" id="IPR057727">
    <property type="entry name" value="WCX_dom"/>
</dbReference>
<feature type="domain" description="WCX" evidence="3">
    <location>
        <begin position="249"/>
        <end position="316"/>
    </location>
</feature>
<name>A0ABT7MBY2_9PSEU</name>
<dbReference type="EMBL" id="JASVWF010000004">
    <property type="protein sequence ID" value="MDL5158176.1"/>
    <property type="molecule type" value="Genomic_DNA"/>
</dbReference>
<evidence type="ECO:0000313" key="4">
    <source>
        <dbReference type="EMBL" id="MDL5158176.1"/>
    </source>
</evidence>
<dbReference type="PANTHER" id="PTHR34580">
    <property type="match status" value="1"/>
</dbReference>
<protein>
    <submittedName>
        <fullName evidence="4">WYL domain-containing protein</fullName>
    </submittedName>
</protein>
<organism evidence="4 5">
    <name type="scientific">Actinomycetospora termitidis</name>
    <dbReference type="NCBI Taxonomy" id="3053470"/>
    <lineage>
        <taxon>Bacteria</taxon>
        <taxon>Bacillati</taxon>
        <taxon>Actinomycetota</taxon>
        <taxon>Actinomycetes</taxon>
        <taxon>Pseudonocardiales</taxon>
        <taxon>Pseudonocardiaceae</taxon>
        <taxon>Actinomycetospora</taxon>
    </lineage>
</organism>
<dbReference type="Proteomes" id="UP001231924">
    <property type="component" value="Unassembled WGS sequence"/>
</dbReference>